<feature type="compositionally biased region" description="Basic and acidic residues" evidence="1">
    <location>
        <begin position="83"/>
        <end position="95"/>
    </location>
</feature>
<organism evidence="2">
    <name type="scientific">Myxococcus fulvus (strain ATCC BAA-855 / HW-1)</name>
    <dbReference type="NCBI Taxonomy" id="483219"/>
    <lineage>
        <taxon>Bacteria</taxon>
        <taxon>Pseudomonadati</taxon>
        <taxon>Myxococcota</taxon>
        <taxon>Myxococcia</taxon>
        <taxon>Myxococcales</taxon>
        <taxon>Cystobacterineae</taxon>
        <taxon>Myxococcaceae</taxon>
        <taxon>Myxococcus</taxon>
    </lineage>
</organism>
<proteinExistence type="predicted"/>
<dbReference type="InterPro" id="IPR023614">
    <property type="entry name" value="Porin_dom_sf"/>
</dbReference>
<feature type="region of interest" description="Disordered" evidence="1">
    <location>
        <begin position="1"/>
        <end position="21"/>
    </location>
</feature>
<feature type="region of interest" description="Disordered" evidence="1">
    <location>
        <begin position="61"/>
        <end position="95"/>
    </location>
</feature>
<reference evidence="2" key="2">
    <citation type="journal article" date="2009" name="J. Bacteriol.">
        <title>Seawater-regulated genes for two-component systems and outer membrane proteins in myxococcus.</title>
        <authorList>
            <person name="Pan H.W."/>
            <person name="Liu H."/>
            <person name="Liu T."/>
            <person name="Li C.Y."/>
            <person name="Li Z.F."/>
            <person name="Cai K."/>
            <person name="Zhang C.Y."/>
            <person name="Zhang Y."/>
            <person name="Hu W."/>
            <person name="Wu Z.H."/>
            <person name="Li Y.Z."/>
        </authorList>
    </citation>
    <scope>NUCLEOTIDE SEQUENCE</scope>
    <source>
        <strain evidence="2">HW-1</strain>
    </source>
</reference>
<dbReference type="AlphaFoldDB" id="B8QZQ6"/>
<protein>
    <submittedName>
        <fullName evidence="2">Phosphate-selective porin O and P</fullName>
    </submittedName>
</protein>
<dbReference type="Gene3D" id="2.40.160.10">
    <property type="entry name" value="Porin"/>
    <property type="match status" value="1"/>
</dbReference>
<accession>B8QZQ6</accession>
<feature type="compositionally biased region" description="Pro residues" evidence="1">
    <location>
        <begin position="67"/>
        <end position="79"/>
    </location>
</feature>
<feature type="compositionally biased region" description="Polar residues" evidence="1">
    <location>
        <begin position="1"/>
        <end position="16"/>
    </location>
</feature>
<dbReference type="Pfam" id="PF07396">
    <property type="entry name" value="Porin_O_P"/>
    <property type="match status" value="1"/>
</dbReference>
<reference evidence="2" key="1">
    <citation type="submission" date="2008-05" db="EMBL/GenBank/DDBJ databases">
        <authorList>
            <person name="Li Z.-F."/>
            <person name="Pan H.-W."/>
            <person name="Liu H."/>
            <person name="Li Y.-Z."/>
        </authorList>
    </citation>
    <scope>NUCLEOTIDE SEQUENCE</scope>
    <source>
        <strain evidence="2">HW-1</strain>
    </source>
</reference>
<evidence type="ECO:0000256" key="1">
    <source>
        <dbReference type="SAM" id="MobiDB-lite"/>
    </source>
</evidence>
<sequence>MQWSIPSCNGSANSSPGAPCAPRWQSRAVMTLPASFRAVLQAMLSGSALLLAPLASAQQDAAAPPASSAPPSEPVPVPVPEGAKPEPTKAEPAEKKERAWYERIRIRGYSQVRYNRLPSFRVNDELVNDQGDRFLGRNTGFGIRRARLVLFGEVHDRVSIYLQPDFASVIGDQYNVTLMRDWYADIFLDAKKEFRLRVGQSKIPFGFENLQSSQNRLPLDRNDAINSALKDERDLGVFFYWAPDEIRKRFKYLVDNNLKGSGDYGVVGVGVFNGQTANRAERNDTPHGVVRVTYPFLFGSQYVEAGVGGYYGRFDTSVSPRDGMPYALARGSNLVDARAIVSLVIYPQPLGFQAEYNLGRGPSLGEGPVDGLLIDSRQLRGGYAQLMYKLDGVLGVSLIPYIRGTLYDGGKKFETNAPLYDVRELEMGAEWQLNKALELTGAYLVSNRTSSRYPYTQEQGHVTRVQLQFNY</sequence>
<dbReference type="EMBL" id="EU744199">
    <property type="protein sequence ID" value="ACJ66662.1"/>
    <property type="molecule type" value="Genomic_DNA"/>
</dbReference>
<evidence type="ECO:0000313" key="2">
    <source>
        <dbReference type="EMBL" id="ACJ66662.1"/>
    </source>
</evidence>
<dbReference type="InterPro" id="IPR010870">
    <property type="entry name" value="Porin_O/P"/>
</dbReference>
<name>B8QZQ6_MYXFH</name>